<keyword evidence="4" id="KW-1185">Reference proteome</keyword>
<feature type="region of interest" description="Disordered" evidence="1">
    <location>
        <begin position="175"/>
        <end position="217"/>
    </location>
</feature>
<feature type="domain" description="MATH" evidence="2">
    <location>
        <begin position="16"/>
        <end position="139"/>
    </location>
</feature>
<dbReference type="InterPro" id="IPR002083">
    <property type="entry name" value="MATH/TRAF_dom"/>
</dbReference>
<accession>A0A0S4JL63</accession>
<dbReference type="InterPro" id="IPR051481">
    <property type="entry name" value="BTB-POZ/Galectin-3-binding"/>
</dbReference>
<evidence type="ECO:0000259" key="2">
    <source>
        <dbReference type="PROSITE" id="PS50144"/>
    </source>
</evidence>
<dbReference type="SUPFAM" id="SSF49599">
    <property type="entry name" value="TRAF domain-like"/>
    <property type="match status" value="1"/>
</dbReference>
<dbReference type="PROSITE" id="PS50144">
    <property type="entry name" value="MATH"/>
    <property type="match status" value="1"/>
</dbReference>
<dbReference type="InterPro" id="IPR008974">
    <property type="entry name" value="TRAF-like"/>
</dbReference>
<sequence length="580" mass="64301">MDRLALVESFGDRCSLWRYRVPVEVIAETVAQEGSRYSQEFVVGSVQWRVHLQHRSNPQTNEVYLAVHLQCCSVKGAYGHFRITICNRDPSANKSKTFHCHFKKSGSAWGLHQFIPLDTVLSAERGYLDDGTWGATDSGAARRGASAGSVGPRYVVIDVLVNVLEPGVDGSYSLGSLPQPAHHSNAAIPGGPRPRFEQSAPRGHSHNRSSLAPPPPPAVRINAHRCVVATRMGPLLPQETLPLQEGCTVSMQAPMEVFSAFLRYIYTEEYPESGVLRAESLLDLYLLAAQCEYYDLCGVCLRLIRPLLHAENILPLVLTRFNAADETLTSLYVRVLLDHYDVLITNRQFEEIPGQLFRRLSLILRDKEKLPPIIIPPMKHTLGKQLAQLVESGAYSDLEMQVRPGLTLKLHKYILASRSVVFSQAFHPSNITRSGSADVSTPSAASSPIIPSFESQEFQFSPRAWTKGMGNIYRRHLESNSELAAEDICFAFKLNSAITMDGHLKRESEAAVGLHNALRVLISAVRHNVVELRDRSLSMVAGNFAAMMRQDPAAWEAVSELPQSAVVGLFRMITETNEGR</sequence>
<protein>
    <recommendedName>
        <fullName evidence="2">MATH domain-containing protein</fullName>
    </recommendedName>
</protein>
<evidence type="ECO:0000313" key="3">
    <source>
        <dbReference type="EMBL" id="CUG89785.1"/>
    </source>
</evidence>
<dbReference type="OrthoDB" id="6359816at2759"/>
<name>A0A0S4JL63_BODSA</name>
<dbReference type="CDD" id="cd00121">
    <property type="entry name" value="MATH"/>
    <property type="match status" value="1"/>
</dbReference>
<dbReference type="Gene3D" id="3.30.710.10">
    <property type="entry name" value="Potassium Channel Kv1.1, Chain A"/>
    <property type="match status" value="2"/>
</dbReference>
<dbReference type="SUPFAM" id="SSF54695">
    <property type="entry name" value="POZ domain"/>
    <property type="match status" value="2"/>
</dbReference>
<dbReference type="AlphaFoldDB" id="A0A0S4JL63"/>
<dbReference type="OMA" id="ASHYSPQ"/>
<reference evidence="4" key="1">
    <citation type="submission" date="2015-09" db="EMBL/GenBank/DDBJ databases">
        <authorList>
            <consortium name="Pathogen Informatics"/>
        </authorList>
    </citation>
    <scope>NUCLEOTIDE SEQUENCE [LARGE SCALE GENOMIC DNA]</scope>
    <source>
        <strain evidence="4">Lake Konstanz</strain>
    </source>
</reference>
<dbReference type="InterPro" id="IPR011333">
    <property type="entry name" value="SKP1/BTB/POZ_sf"/>
</dbReference>
<organism evidence="3 4">
    <name type="scientific">Bodo saltans</name>
    <name type="common">Flagellated protozoan</name>
    <dbReference type="NCBI Taxonomy" id="75058"/>
    <lineage>
        <taxon>Eukaryota</taxon>
        <taxon>Discoba</taxon>
        <taxon>Euglenozoa</taxon>
        <taxon>Kinetoplastea</taxon>
        <taxon>Metakinetoplastina</taxon>
        <taxon>Eubodonida</taxon>
        <taxon>Bodonidae</taxon>
        <taxon>Bodo</taxon>
    </lineage>
</organism>
<evidence type="ECO:0000256" key="1">
    <source>
        <dbReference type="SAM" id="MobiDB-lite"/>
    </source>
</evidence>
<dbReference type="VEuPathDB" id="TriTrypDB:BSAL_23400"/>
<proteinExistence type="predicted"/>
<dbReference type="PANTHER" id="PTHR24410:SF23">
    <property type="entry name" value="BTB DOMAIN-CONTAINING PROTEIN-RELATED"/>
    <property type="match status" value="1"/>
</dbReference>
<dbReference type="PANTHER" id="PTHR24410">
    <property type="entry name" value="HL07962P-RELATED"/>
    <property type="match status" value="1"/>
</dbReference>
<dbReference type="EMBL" id="CYKH01001770">
    <property type="protein sequence ID" value="CUG89785.1"/>
    <property type="molecule type" value="Genomic_DNA"/>
</dbReference>
<dbReference type="Pfam" id="PF22486">
    <property type="entry name" value="MATH_2"/>
    <property type="match status" value="1"/>
</dbReference>
<dbReference type="Gene3D" id="2.60.210.10">
    <property type="entry name" value="Apoptosis, Tumor Necrosis Factor Receptor Associated Protein 2, Chain A"/>
    <property type="match status" value="1"/>
</dbReference>
<gene>
    <name evidence="3" type="ORF">BSAL_23400</name>
</gene>
<evidence type="ECO:0000313" key="4">
    <source>
        <dbReference type="Proteomes" id="UP000051952"/>
    </source>
</evidence>
<dbReference type="Proteomes" id="UP000051952">
    <property type="component" value="Unassembled WGS sequence"/>
</dbReference>